<feature type="transmembrane region" description="Helical" evidence="1">
    <location>
        <begin position="207"/>
        <end position="231"/>
    </location>
</feature>
<dbReference type="EMBL" id="MK593454">
    <property type="protein sequence ID" value="QEV83901.1"/>
    <property type="molecule type" value="Genomic_DNA"/>
</dbReference>
<dbReference type="Pfam" id="PF01757">
    <property type="entry name" value="Acyl_transf_3"/>
    <property type="match status" value="1"/>
</dbReference>
<keyword evidence="3" id="KW-0808">Transferase</keyword>
<reference evidence="3" key="1">
    <citation type="submission" date="2019-03" db="EMBL/GenBank/DDBJ databases">
        <title>Genomic surveillance for hypervirulence and multi-drug resistance in invasive Klebsiella pneumoniae from south and southeast Asia.</title>
        <authorList>
            <person name="Wyres K.L."/>
            <person name="Nguyen T.N.T."/>
            <person name="Lam M.M.C."/>
            <person name="Judd L.M."/>
            <person name="van Vinh Chau N."/>
            <person name="Dance D.A.B."/>
            <person name="Ip M."/>
            <person name="Karkey A."/>
            <person name="Ling C.L."/>
            <person name="Miliya T."/>
            <person name="Newton P.N."/>
            <person name="Nguyen L."/>
            <person name="Sengduangphachanh A."/>
            <person name="Turner P."/>
            <person name="Veeraraghavan B."/>
            <person name="Voong Vinh P."/>
            <person name="Vongsouvath M."/>
            <person name="Thomson N.R."/>
            <person name="Baker S."/>
            <person name="Holt K.E."/>
        </authorList>
    </citation>
    <scope>NUCLEOTIDE SEQUENCE</scope>
    <source>
        <strain evidence="3">1675482</strain>
    </source>
</reference>
<feature type="transmembrane region" description="Helical" evidence="1">
    <location>
        <begin position="237"/>
        <end position="257"/>
    </location>
</feature>
<protein>
    <submittedName>
        <fullName evidence="3">Putative acyl transferase</fullName>
    </submittedName>
</protein>
<feature type="transmembrane region" description="Helical" evidence="1">
    <location>
        <begin position="297"/>
        <end position="315"/>
    </location>
</feature>
<dbReference type="PANTHER" id="PTHR23028:SF131">
    <property type="entry name" value="BLR2367 PROTEIN"/>
    <property type="match status" value="1"/>
</dbReference>
<proteinExistence type="predicted"/>
<dbReference type="GO" id="GO:0016020">
    <property type="term" value="C:membrane"/>
    <property type="evidence" value="ECO:0007669"/>
    <property type="project" value="TreeGrafter"/>
</dbReference>
<dbReference type="AlphaFoldDB" id="A0A5P2YB84"/>
<evidence type="ECO:0000313" key="3">
    <source>
        <dbReference type="EMBL" id="QEV83901.1"/>
    </source>
</evidence>
<feature type="transmembrane region" description="Helical" evidence="1">
    <location>
        <begin position="43"/>
        <end position="66"/>
    </location>
</feature>
<feature type="transmembrane region" description="Helical" evidence="1">
    <location>
        <begin position="135"/>
        <end position="152"/>
    </location>
</feature>
<feature type="transmembrane region" description="Helical" evidence="1">
    <location>
        <begin position="269"/>
        <end position="291"/>
    </location>
</feature>
<keyword evidence="1" id="KW-1133">Transmembrane helix</keyword>
<evidence type="ECO:0000256" key="1">
    <source>
        <dbReference type="SAM" id="Phobius"/>
    </source>
</evidence>
<name>A0A5P2YB84_KLEPN</name>
<dbReference type="InterPro" id="IPR050879">
    <property type="entry name" value="Acyltransferase_3"/>
</dbReference>
<dbReference type="GO" id="GO:0000271">
    <property type="term" value="P:polysaccharide biosynthetic process"/>
    <property type="evidence" value="ECO:0007669"/>
    <property type="project" value="TreeGrafter"/>
</dbReference>
<accession>A0A5P2YB84</accession>
<feature type="transmembrane region" description="Helical" evidence="1">
    <location>
        <begin position="12"/>
        <end position="31"/>
    </location>
</feature>
<sequence length="336" mass="38216">MAVEKKRRGLISVQLLRGIAALLVITYHISVKAEQKGLAQEHYFSIGSCGVDLFFIISGFIMCYTTNVNTTCKSFIESRLTRVFPPYWILTTIALIVFIIKPSLVNSSGGNTSILASYFLLPTGDKFLVQNGWTLSYEMVFYFFYALCLYFVPNRKNLATCFVLLILFASGYMFDSKENPFLSFIFNDLFLEFVLGILAFEIHKRYSFNFITSAFTLLLSVAMLVLFNGAFSGYRVIFFGIPMFLLFISVLNLEGYLHKQSKLSFLGDISYSLYLVHPFVLSPIAMILIVIGVQSNILFFAILMSVSIMASYVFYQKIEYPITRKIKGLTKKYVMG</sequence>
<dbReference type="InterPro" id="IPR002656">
    <property type="entry name" value="Acyl_transf_3_dom"/>
</dbReference>
<feature type="domain" description="Acyltransferase 3" evidence="2">
    <location>
        <begin position="12"/>
        <end position="315"/>
    </location>
</feature>
<feature type="transmembrane region" description="Helical" evidence="1">
    <location>
        <begin position="87"/>
        <end position="105"/>
    </location>
</feature>
<dbReference type="PANTHER" id="PTHR23028">
    <property type="entry name" value="ACETYLTRANSFERASE"/>
    <property type="match status" value="1"/>
</dbReference>
<organism evidence="3">
    <name type="scientific">Klebsiella pneumoniae</name>
    <dbReference type="NCBI Taxonomy" id="573"/>
    <lineage>
        <taxon>Bacteria</taxon>
        <taxon>Pseudomonadati</taxon>
        <taxon>Pseudomonadota</taxon>
        <taxon>Gammaproteobacteria</taxon>
        <taxon>Enterobacterales</taxon>
        <taxon>Enterobacteriaceae</taxon>
        <taxon>Klebsiella/Raoultella group</taxon>
        <taxon>Klebsiella</taxon>
        <taxon>Klebsiella pneumoniae complex</taxon>
    </lineage>
</organism>
<dbReference type="GO" id="GO:0016747">
    <property type="term" value="F:acyltransferase activity, transferring groups other than amino-acyl groups"/>
    <property type="evidence" value="ECO:0007669"/>
    <property type="project" value="InterPro"/>
</dbReference>
<feature type="transmembrane region" description="Helical" evidence="1">
    <location>
        <begin position="157"/>
        <end position="174"/>
    </location>
</feature>
<keyword evidence="1" id="KW-0812">Transmembrane</keyword>
<feature type="transmembrane region" description="Helical" evidence="1">
    <location>
        <begin position="180"/>
        <end position="200"/>
    </location>
</feature>
<keyword evidence="1" id="KW-0472">Membrane</keyword>
<evidence type="ECO:0000259" key="2">
    <source>
        <dbReference type="Pfam" id="PF01757"/>
    </source>
</evidence>